<protein>
    <submittedName>
        <fullName evidence="2">Uncharacterized protein</fullName>
    </submittedName>
</protein>
<sequence>MPMTRKQRLTGAGLAGLWLAVLLVWVFAPSVMAVPVLGWGLFLLILAPLVWGMHLLARRLARKGRRDA</sequence>
<feature type="transmembrane region" description="Helical" evidence="1">
    <location>
        <begin position="12"/>
        <end position="31"/>
    </location>
</feature>
<dbReference type="AlphaFoldDB" id="A0A4R8FC29"/>
<evidence type="ECO:0000313" key="2">
    <source>
        <dbReference type="EMBL" id="TDX20985.1"/>
    </source>
</evidence>
<reference evidence="2 3" key="1">
    <citation type="submission" date="2019-03" db="EMBL/GenBank/DDBJ databases">
        <title>Genomic Encyclopedia of Type Strains, Phase IV (KMG-IV): sequencing the most valuable type-strain genomes for metagenomic binning, comparative biology and taxonomic classification.</title>
        <authorList>
            <person name="Goeker M."/>
        </authorList>
    </citation>
    <scope>NUCLEOTIDE SEQUENCE [LARGE SCALE GENOMIC DNA]</scope>
    <source>
        <strain evidence="2 3">JA181</strain>
    </source>
</reference>
<gene>
    <name evidence="2" type="ORF">EV657_1487</name>
</gene>
<feature type="transmembrane region" description="Helical" evidence="1">
    <location>
        <begin position="37"/>
        <end position="57"/>
    </location>
</feature>
<accession>A0A4R8FC29</accession>
<dbReference type="EMBL" id="SOEB01000048">
    <property type="protein sequence ID" value="TDX20985.1"/>
    <property type="molecule type" value="Genomic_DNA"/>
</dbReference>
<proteinExistence type="predicted"/>
<dbReference type="Proteomes" id="UP000295484">
    <property type="component" value="Unassembled WGS sequence"/>
</dbReference>
<evidence type="ECO:0000313" key="3">
    <source>
        <dbReference type="Proteomes" id="UP000295484"/>
    </source>
</evidence>
<keyword evidence="1" id="KW-0472">Membrane</keyword>
<name>A0A4R8FC29_9RHOB</name>
<evidence type="ECO:0000256" key="1">
    <source>
        <dbReference type="SAM" id="Phobius"/>
    </source>
</evidence>
<comment type="caution">
    <text evidence="2">The sequence shown here is derived from an EMBL/GenBank/DDBJ whole genome shotgun (WGS) entry which is preliminary data.</text>
</comment>
<keyword evidence="1" id="KW-0812">Transmembrane</keyword>
<organism evidence="2 3">
    <name type="scientific">Rhodovulum visakhapatnamense</name>
    <dbReference type="NCBI Taxonomy" id="364297"/>
    <lineage>
        <taxon>Bacteria</taxon>
        <taxon>Pseudomonadati</taxon>
        <taxon>Pseudomonadota</taxon>
        <taxon>Alphaproteobacteria</taxon>
        <taxon>Rhodobacterales</taxon>
        <taxon>Paracoccaceae</taxon>
        <taxon>Rhodovulum</taxon>
    </lineage>
</organism>
<keyword evidence="1" id="KW-1133">Transmembrane helix</keyword>